<evidence type="ECO:0000256" key="4">
    <source>
        <dbReference type="ARBA" id="ARBA00022670"/>
    </source>
</evidence>
<keyword evidence="15" id="KW-1185">Reference proteome</keyword>
<dbReference type="GO" id="GO:0030178">
    <property type="term" value="P:negative regulation of Wnt signaling pathway"/>
    <property type="evidence" value="ECO:0007669"/>
    <property type="project" value="UniProtKB-UniRule"/>
</dbReference>
<keyword evidence="11" id="KW-0472">Membrane</keyword>
<dbReference type="GO" id="GO:0005886">
    <property type="term" value="C:plasma membrane"/>
    <property type="evidence" value="ECO:0007669"/>
    <property type="project" value="UniProtKB-SubCell"/>
</dbReference>
<dbReference type="Pfam" id="PF01963">
    <property type="entry name" value="TraB_PrgY_gumN"/>
    <property type="match status" value="1"/>
</dbReference>
<dbReference type="PANTHER" id="PTHR31120">
    <property type="entry name" value="METALLOPROTEASE TIKI"/>
    <property type="match status" value="1"/>
</dbReference>
<proteinExistence type="inferred from homology"/>
<dbReference type="AlphaFoldDB" id="A0A0B1TTP6"/>
<keyword evidence="9" id="KW-1133">Transmembrane helix</keyword>
<gene>
    <name evidence="14" type="ORF">OESDEN_00844</name>
</gene>
<dbReference type="CDD" id="cd14789">
    <property type="entry name" value="Tiki"/>
    <property type="match status" value="1"/>
</dbReference>
<keyword evidence="13" id="KW-1003">Cell membrane</keyword>
<evidence type="ECO:0000256" key="12">
    <source>
        <dbReference type="ARBA" id="ARBA00023180"/>
    </source>
</evidence>
<dbReference type="GO" id="GO:0046872">
    <property type="term" value="F:metal ion binding"/>
    <property type="evidence" value="ECO:0007669"/>
    <property type="project" value="UniProtKB-UniRule"/>
</dbReference>
<dbReference type="Proteomes" id="UP000053660">
    <property type="component" value="Unassembled WGS sequence"/>
</dbReference>
<sequence length="226" mass="26249">MLDVFLAIKAHEEEKQVHPIETTEEQCNPIRSLTQQQIIFAINYTTTYLEHLHIAEKLFTNNTESSLSALVKGYKCGKLDEHYLRPNMFRPIEFEAGEEERALAHKIEQQLREDIIAKRNERMANRLSSFFSRNPHLTIFSAFGSGHFFGNDSVLHHLKRMGYTIQNVRENDAIAPPPKPRNKYKFNSLWMRDKPAVSKISVEIIEENLSSATLYFFVFISLANVY</sequence>
<keyword evidence="8 13" id="KW-0378">Hydrolase</keyword>
<organism evidence="14 15">
    <name type="scientific">Oesophagostomum dentatum</name>
    <name type="common">Nodular worm</name>
    <dbReference type="NCBI Taxonomy" id="61180"/>
    <lineage>
        <taxon>Eukaryota</taxon>
        <taxon>Metazoa</taxon>
        <taxon>Ecdysozoa</taxon>
        <taxon>Nematoda</taxon>
        <taxon>Chromadorea</taxon>
        <taxon>Rhabditida</taxon>
        <taxon>Rhabditina</taxon>
        <taxon>Rhabditomorpha</taxon>
        <taxon>Strongyloidea</taxon>
        <taxon>Strongylidae</taxon>
        <taxon>Oesophagostomum</taxon>
    </lineage>
</organism>
<evidence type="ECO:0000256" key="2">
    <source>
        <dbReference type="ARBA" id="ARBA00004479"/>
    </source>
</evidence>
<name>A0A0B1TTP6_OESDE</name>
<comment type="cofactor">
    <cofactor evidence="1">
        <name>Co(2+)</name>
        <dbReference type="ChEBI" id="CHEBI:48828"/>
    </cofactor>
</comment>
<keyword evidence="13" id="KW-0879">Wnt signaling pathway</keyword>
<dbReference type="EMBL" id="KN549238">
    <property type="protein sequence ID" value="KHJ99182.1"/>
    <property type="molecule type" value="Genomic_DNA"/>
</dbReference>
<dbReference type="GO" id="GO:0016055">
    <property type="term" value="P:Wnt signaling pathway"/>
    <property type="evidence" value="ECO:0007669"/>
    <property type="project" value="UniProtKB-KW"/>
</dbReference>
<keyword evidence="5" id="KW-0812">Transmembrane</keyword>
<comment type="cofactor">
    <cofactor evidence="13">
        <name>Mn(2+)</name>
        <dbReference type="ChEBI" id="CHEBI:29035"/>
    </cofactor>
    <cofactor evidence="13">
        <name>Co(2+)</name>
        <dbReference type="ChEBI" id="CHEBI:48828"/>
    </cofactor>
    <text evidence="13">Divalent metal cations. Mn(2+) or Co(2+).</text>
</comment>
<keyword evidence="10 13" id="KW-0482">Metalloprotease</keyword>
<keyword evidence="7 13" id="KW-0732">Signal</keyword>
<evidence type="ECO:0000256" key="8">
    <source>
        <dbReference type="ARBA" id="ARBA00022801"/>
    </source>
</evidence>
<dbReference type="PANTHER" id="PTHR31120:SF6">
    <property type="entry name" value="METALLOPROTEASE TIKI HOMOLOG"/>
    <property type="match status" value="1"/>
</dbReference>
<evidence type="ECO:0000256" key="10">
    <source>
        <dbReference type="ARBA" id="ARBA00023049"/>
    </source>
</evidence>
<keyword evidence="6 13" id="KW-0479">Metal-binding</keyword>
<evidence type="ECO:0000256" key="7">
    <source>
        <dbReference type="ARBA" id="ARBA00022729"/>
    </source>
</evidence>
<dbReference type="EC" id="3.4.-.-" evidence="13"/>
<reference evidence="14 15" key="1">
    <citation type="submission" date="2014-03" db="EMBL/GenBank/DDBJ databases">
        <title>Draft genome of the hookworm Oesophagostomum dentatum.</title>
        <authorList>
            <person name="Mitreva M."/>
        </authorList>
    </citation>
    <scope>NUCLEOTIDE SEQUENCE [LARGE SCALE GENOMIC DNA]</scope>
    <source>
        <strain evidence="14 15">OD-Hann</strain>
    </source>
</reference>
<evidence type="ECO:0000256" key="6">
    <source>
        <dbReference type="ARBA" id="ARBA00022723"/>
    </source>
</evidence>
<evidence type="ECO:0000256" key="13">
    <source>
        <dbReference type="RuleBase" id="RU369069"/>
    </source>
</evidence>
<keyword evidence="4 13" id="KW-0645">Protease</keyword>
<dbReference type="GO" id="GO:0006508">
    <property type="term" value="P:proteolysis"/>
    <property type="evidence" value="ECO:0007669"/>
    <property type="project" value="UniProtKB-KW"/>
</dbReference>
<protein>
    <recommendedName>
        <fullName evidence="13">Metalloprotease TIKI homolog</fullName>
        <ecNumber evidence="13">3.4.-.-</ecNumber>
    </recommendedName>
</protein>
<evidence type="ECO:0000313" key="14">
    <source>
        <dbReference type="EMBL" id="KHJ99182.1"/>
    </source>
</evidence>
<evidence type="ECO:0000256" key="9">
    <source>
        <dbReference type="ARBA" id="ARBA00022989"/>
    </source>
</evidence>
<comment type="function">
    <text evidence="13">Metalloprotease that acts as a negative regulator of the Wnt signaling pathway.</text>
</comment>
<evidence type="ECO:0000256" key="3">
    <source>
        <dbReference type="ARBA" id="ARBA00008261"/>
    </source>
</evidence>
<dbReference type="InterPro" id="IPR040230">
    <property type="entry name" value="TIKI1/2-like"/>
</dbReference>
<comment type="similarity">
    <text evidence="3 13">Belongs to the TIKI family.</text>
</comment>
<evidence type="ECO:0000313" key="15">
    <source>
        <dbReference type="Proteomes" id="UP000053660"/>
    </source>
</evidence>
<keyword evidence="12" id="KW-0325">Glycoprotein</keyword>
<evidence type="ECO:0000256" key="5">
    <source>
        <dbReference type="ARBA" id="ARBA00022692"/>
    </source>
</evidence>
<evidence type="ECO:0000256" key="1">
    <source>
        <dbReference type="ARBA" id="ARBA00001941"/>
    </source>
</evidence>
<comment type="subcellular location">
    <subcellularLocation>
        <location evidence="13">Cell membrane</location>
        <topology evidence="13">Single-pass type I membrane protein</topology>
    </subcellularLocation>
    <subcellularLocation>
        <location evidence="2">Membrane</location>
        <topology evidence="2">Single-pass type I membrane protein</topology>
    </subcellularLocation>
</comment>
<dbReference type="InterPro" id="IPR002816">
    <property type="entry name" value="TraB/PrgY/GumN_fam"/>
</dbReference>
<dbReference type="OrthoDB" id="10040378at2759"/>
<accession>A0A0B1TTP6</accession>
<dbReference type="GO" id="GO:0004222">
    <property type="term" value="F:metalloendopeptidase activity"/>
    <property type="evidence" value="ECO:0007669"/>
    <property type="project" value="UniProtKB-UniRule"/>
</dbReference>
<evidence type="ECO:0000256" key="11">
    <source>
        <dbReference type="ARBA" id="ARBA00023136"/>
    </source>
</evidence>